<feature type="transmembrane region" description="Helical" evidence="2">
    <location>
        <begin position="7"/>
        <end position="26"/>
    </location>
</feature>
<dbReference type="OrthoDB" id="8053018at2759"/>
<evidence type="ECO:0000313" key="4">
    <source>
        <dbReference type="Proteomes" id="UP000297245"/>
    </source>
</evidence>
<gene>
    <name evidence="3" type="ORF">K435DRAFT_785468</name>
</gene>
<evidence type="ECO:0000256" key="1">
    <source>
        <dbReference type="SAM" id="MobiDB-lite"/>
    </source>
</evidence>
<feature type="region of interest" description="Disordered" evidence="1">
    <location>
        <begin position="241"/>
        <end position="274"/>
    </location>
</feature>
<reference evidence="3 4" key="1">
    <citation type="journal article" date="2019" name="Nat. Ecol. Evol.">
        <title>Megaphylogeny resolves global patterns of mushroom evolution.</title>
        <authorList>
            <person name="Varga T."/>
            <person name="Krizsan K."/>
            <person name="Foldi C."/>
            <person name="Dima B."/>
            <person name="Sanchez-Garcia M."/>
            <person name="Sanchez-Ramirez S."/>
            <person name="Szollosi G.J."/>
            <person name="Szarkandi J.G."/>
            <person name="Papp V."/>
            <person name="Albert L."/>
            <person name="Andreopoulos W."/>
            <person name="Angelini C."/>
            <person name="Antonin V."/>
            <person name="Barry K.W."/>
            <person name="Bougher N.L."/>
            <person name="Buchanan P."/>
            <person name="Buyck B."/>
            <person name="Bense V."/>
            <person name="Catcheside P."/>
            <person name="Chovatia M."/>
            <person name="Cooper J."/>
            <person name="Damon W."/>
            <person name="Desjardin D."/>
            <person name="Finy P."/>
            <person name="Geml J."/>
            <person name="Haridas S."/>
            <person name="Hughes K."/>
            <person name="Justo A."/>
            <person name="Karasinski D."/>
            <person name="Kautmanova I."/>
            <person name="Kiss B."/>
            <person name="Kocsube S."/>
            <person name="Kotiranta H."/>
            <person name="LaButti K.M."/>
            <person name="Lechner B.E."/>
            <person name="Liimatainen K."/>
            <person name="Lipzen A."/>
            <person name="Lukacs Z."/>
            <person name="Mihaltcheva S."/>
            <person name="Morgado L.N."/>
            <person name="Niskanen T."/>
            <person name="Noordeloos M.E."/>
            <person name="Ohm R.A."/>
            <person name="Ortiz-Santana B."/>
            <person name="Ovrebo C."/>
            <person name="Racz N."/>
            <person name="Riley R."/>
            <person name="Savchenko A."/>
            <person name="Shiryaev A."/>
            <person name="Soop K."/>
            <person name="Spirin V."/>
            <person name="Szebenyi C."/>
            <person name="Tomsovsky M."/>
            <person name="Tulloss R.E."/>
            <person name="Uehling J."/>
            <person name="Grigoriev I.V."/>
            <person name="Vagvolgyi C."/>
            <person name="Papp T."/>
            <person name="Martin F.M."/>
            <person name="Miettinen O."/>
            <person name="Hibbett D.S."/>
            <person name="Nagy L.G."/>
        </authorList>
    </citation>
    <scope>NUCLEOTIDE SEQUENCE [LARGE SCALE GENOMIC DNA]</scope>
    <source>
        <strain evidence="3 4">CBS 962.96</strain>
    </source>
</reference>
<sequence>MAQILPALSLVVPILLALLFGIWFRLPPDAKVRVEIELRCILFPCADSYRLARSVLRQASSYEDFYDILTPEDFANRFGNGDYRQLSEGPASDAYELYKRCRRNQSGSEDSWLWSALASQCIKVMIAEHCRGMDGSVNDTIPQANDAIPQTDNAIPQTDNDIPQTDNDIPQTDNAVPQTDNAIPQSDNAIPQSDNAIPQSNNAVPQSDNAIPQSDNAIPQTNIAIHQTNNTLPSEVLSVSPVHSPMERAPERAQEEPLAAHQNSEANSAHLSSVRLPSSVQMNFDTRRRSLFGRRAILPLPVQMPLPGPVRSPDLYARVRSLFGGQAQRREGESYPLVRHSFRPRTSHDSAETCTRV</sequence>
<dbReference type="EMBL" id="ML179910">
    <property type="protein sequence ID" value="THU80382.1"/>
    <property type="molecule type" value="Genomic_DNA"/>
</dbReference>
<dbReference type="AlphaFoldDB" id="A0A4S8KWN0"/>
<name>A0A4S8KWN0_DENBC</name>
<organism evidence="3 4">
    <name type="scientific">Dendrothele bispora (strain CBS 962.96)</name>
    <dbReference type="NCBI Taxonomy" id="1314807"/>
    <lineage>
        <taxon>Eukaryota</taxon>
        <taxon>Fungi</taxon>
        <taxon>Dikarya</taxon>
        <taxon>Basidiomycota</taxon>
        <taxon>Agaricomycotina</taxon>
        <taxon>Agaricomycetes</taxon>
        <taxon>Agaricomycetidae</taxon>
        <taxon>Agaricales</taxon>
        <taxon>Agaricales incertae sedis</taxon>
        <taxon>Dendrothele</taxon>
    </lineage>
</organism>
<keyword evidence="2" id="KW-0812">Transmembrane</keyword>
<dbReference type="Proteomes" id="UP000297245">
    <property type="component" value="Unassembled WGS sequence"/>
</dbReference>
<feature type="region of interest" description="Disordered" evidence="1">
    <location>
        <begin position="143"/>
        <end position="215"/>
    </location>
</feature>
<feature type="compositionally biased region" description="Basic and acidic residues" evidence="1">
    <location>
        <begin position="245"/>
        <end position="255"/>
    </location>
</feature>
<accession>A0A4S8KWN0</accession>
<proteinExistence type="predicted"/>
<keyword evidence="2" id="KW-1133">Transmembrane helix</keyword>
<keyword evidence="4" id="KW-1185">Reference proteome</keyword>
<protein>
    <submittedName>
        <fullName evidence="3">Uncharacterized protein</fullName>
    </submittedName>
</protein>
<evidence type="ECO:0000313" key="3">
    <source>
        <dbReference type="EMBL" id="THU80382.1"/>
    </source>
</evidence>
<keyword evidence="2" id="KW-0472">Membrane</keyword>
<evidence type="ECO:0000256" key="2">
    <source>
        <dbReference type="SAM" id="Phobius"/>
    </source>
</evidence>
<feature type="compositionally biased region" description="Polar residues" evidence="1">
    <location>
        <begin position="261"/>
        <end position="274"/>
    </location>
</feature>